<dbReference type="FunFam" id="1.10.1580.10:FF:000002">
    <property type="entry name" value="Guanine nucleotide-binding protein-like 3 (nucleolar)-like"/>
    <property type="match status" value="1"/>
</dbReference>
<dbReference type="InterPro" id="IPR006073">
    <property type="entry name" value="GTP-bd"/>
</dbReference>
<evidence type="ECO:0000256" key="5">
    <source>
        <dbReference type="ARBA" id="ARBA00023242"/>
    </source>
</evidence>
<dbReference type="GO" id="GO:0005730">
    <property type="term" value="C:nucleolus"/>
    <property type="evidence" value="ECO:0007669"/>
    <property type="project" value="TreeGrafter"/>
</dbReference>
<evidence type="ECO:0000256" key="6">
    <source>
        <dbReference type="ARBA" id="ARBA00069022"/>
    </source>
</evidence>
<evidence type="ECO:0000313" key="10">
    <source>
        <dbReference type="WBParaSite" id="GPUH_0001710001-mRNA-1"/>
    </source>
</evidence>
<keyword evidence="5" id="KW-0539">Nucleus</keyword>
<evidence type="ECO:0000256" key="2">
    <source>
        <dbReference type="ARBA" id="ARBA00022741"/>
    </source>
</evidence>
<dbReference type="EMBL" id="UYRT01084648">
    <property type="protein sequence ID" value="VDN29117.1"/>
    <property type="molecule type" value="Genomic_DNA"/>
</dbReference>
<evidence type="ECO:0000259" key="7">
    <source>
        <dbReference type="Pfam" id="PF01926"/>
    </source>
</evidence>
<dbReference type="Pfam" id="PF01926">
    <property type="entry name" value="MMR_HSR1"/>
    <property type="match status" value="1"/>
</dbReference>
<dbReference type="Gene3D" id="1.10.1580.10">
    <property type="match status" value="1"/>
</dbReference>
<organism evidence="10">
    <name type="scientific">Gongylonema pulchrum</name>
    <dbReference type="NCBI Taxonomy" id="637853"/>
    <lineage>
        <taxon>Eukaryota</taxon>
        <taxon>Metazoa</taxon>
        <taxon>Ecdysozoa</taxon>
        <taxon>Nematoda</taxon>
        <taxon>Chromadorea</taxon>
        <taxon>Rhabditida</taxon>
        <taxon>Spirurina</taxon>
        <taxon>Spiruromorpha</taxon>
        <taxon>Spiruroidea</taxon>
        <taxon>Gongylonematidae</taxon>
        <taxon>Gongylonema</taxon>
    </lineage>
</organism>
<keyword evidence="4" id="KW-0342">GTP-binding</keyword>
<dbReference type="PANTHER" id="PTHR11089:SF30">
    <property type="entry name" value="GUANINE NUCLEOTIDE-BINDING PROTEIN-LIKE 3 HOMOLOG"/>
    <property type="match status" value="1"/>
</dbReference>
<dbReference type="Proteomes" id="UP000271098">
    <property type="component" value="Unassembled WGS sequence"/>
</dbReference>
<protein>
    <recommendedName>
        <fullName evidence="6">Guanine nucleotide-binding protein-like 3 homolog</fullName>
    </recommendedName>
</protein>
<dbReference type="InterPro" id="IPR027417">
    <property type="entry name" value="P-loop_NTPase"/>
</dbReference>
<feature type="domain" description="G" evidence="7">
    <location>
        <begin position="59"/>
        <end position="111"/>
    </location>
</feature>
<dbReference type="WBParaSite" id="GPUH_0001710001-mRNA-1">
    <property type="protein sequence ID" value="GPUH_0001710001-mRNA-1"/>
    <property type="gene ID" value="GPUH_0001710001"/>
</dbReference>
<dbReference type="SUPFAM" id="SSF52540">
    <property type="entry name" value="P-loop containing nucleoside triphosphate hydrolases"/>
    <property type="match status" value="1"/>
</dbReference>
<evidence type="ECO:0000256" key="4">
    <source>
        <dbReference type="ARBA" id="ARBA00023134"/>
    </source>
</evidence>
<dbReference type="OrthoDB" id="444945at2759"/>
<dbReference type="AlphaFoldDB" id="A0A183E7Y7"/>
<keyword evidence="2" id="KW-0547">Nucleotide-binding</keyword>
<evidence type="ECO:0000256" key="1">
    <source>
        <dbReference type="ARBA" id="ARBA00004123"/>
    </source>
</evidence>
<gene>
    <name evidence="8" type="ORF">GPUH_LOCUS17078</name>
</gene>
<keyword evidence="9" id="KW-1185">Reference proteome</keyword>
<dbReference type="PANTHER" id="PTHR11089">
    <property type="entry name" value="GTP-BINDING PROTEIN-RELATED"/>
    <property type="match status" value="1"/>
</dbReference>
<dbReference type="InterPro" id="IPR050755">
    <property type="entry name" value="TRAFAC_YlqF/YawG_RiboMat"/>
</dbReference>
<dbReference type="InterPro" id="IPR023179">
    <property type="entry name" value="GTP-bd_ortho_bundle_sf"/>
</dbReference>
<sequence length="257" mass="28935">MKNELCAIESVVNSGKRLVLLLNKIDLVPKENIKKWLTYLRQQSPTIAFKASTQEQNRYPNVGKSSVINSLKRKRVCDVGAAPGITRQIQEVDLGKNIRLLDSPGVILEPKGRLDNCEIALKNAIRVESLADPVTPVQAILRRCSRDSLILHYVIPEFKTCDEFLAYIARKIGRLKKGGRPDMSAAAKKVLVDWNTGKLRYFTEPPEGENEDEQHGKLCSAELLSEMSKEFDLEALDDEQKTLVEGMLFSRYSSLFS</sequence>
<reference evidence="10" key="1">
    <citation type="submission" date="2016-06" db="UniProtKB">
        <authorList>
            <consortium name="WormBaseParasite"/>
        </authorList>
    </citation>
    <scope>IDENTIFICATION</scope>
</reference>
<evidence type="ECO:0000313" key="9">
    <source>
        <dbReference type="Proteomes" id="UP000271098"/>
    </source>
</evidence>
<evidence type="ECO:0000313" key="8">
    <source>
        <dbReference type="EMBL" id="VDN29117.1"/>
    </source>
</evidence>
<dbReference type="Gene3D" id="3.40.50.300">
    <property type="entry name" value="P-loop containing nucleotide triphosphate hydrolases"/>
    <property type="match status" value="2"/>
</dbReference>
<dbReference type="GO" id="GO:0005525">
    <property type="term" value="F:GTP binding"/>
    <property type="evidence" value="ECO:0007669"/>
    <property type="project" value="UniProtKB-KW"/>
</dbReference>
<reference evidence="8 9" key="2">
    <citation type="submission" date="2018-11" db="EMBL/GenBank/DDBJ databases">
        <authorList>
            <consortium name="Pathogen Informatics"/>
        </authorList>
    </citation>
    <scope>NUCLEOTIDE SEQUENCE [LARGE SCALE GENOMIC DNA]</scope>
</reference>
<name>A0A183E7Y7_9BILA</name>
<evidence type="ECO:0000256" key="3">
    <source>
        <dbReference type="ARBA" id="ARBA00023054"/>
    </source>
</evidence>
<keyword evidence="3" id="KW-0175">Coiled coil</keyword>
<proteinExistence type="predicted"/>
<comment type="subcellular location">
    <subcellularLocation>
        <location evidence="1">Nucleus</location>
    </subcellularLocation>
</comment>
<accession>A0A183E7Y7</accession>